<comment type="caution">
    <text evidence="1">The sequence shown here is derived from an EMBL/GenBank/DDBJ whole genome shotgun (WGS) entry which is preliminary data.</text>
</comment>
<protein>
    <submittedName>
        <fullName evidence="1">Uncharacterized protein</fullName>
    </submittedName>
</protein>
<organism evidence="1">
    <name type="scientific">Serratia marcescens</name>
    <dbReference type="NCBI Taxonomy" id="615"/>
    <lineage>
        <taxon>Bacteria</taxon>
        <taxon>Pseudomonadati</taxon>
        <taxon>Pseudomonadota</taxon>
        <taxon>Gammaproteobacteria</taxon>
        <taxon>Enterobacterales</taxon>
        <taxon>Yersiniaceae</taxon>
        <taxon>Serratia</taxon>
    </lineage>
</organism>
<name>A0A9X8YQQ3_SERMA</name>
<sequence>MSAMYPEMLNALLQRYHFAANNGFTHEASARRTLLIGLESAVSFAYSCEDIKLAKAFQENFEALNNEGVIPAPI</sequence>
<dbReference type="AlphaFoldDB" id="A0A9X8YQQ3"/>
<proteinExistence type="predicted"/>
<dbReference type="RefSeq" id="WP_212562598.1">
    <property type="nucleotide sequence ID" value="NZ_SPSG02000007.1"/>
</dbReference>
<accession>A0A9X8YQQ3</accession>
<dbReference type="EMBL" id="SPSG01001092">
    <property type="protein sequence ID" value="TFV14129.1"/>
    <property type="molecule type" value="Genomic_DNA"/>
</dbReference>
<gene>
    <name evidence="1" type="ORF">E0L31_08750</name>
</gene>
<reference evidence="1" key="1">
    <citation type="submission" date="2019-03" db="EMBL/GenBank/DDBJ databases">
        <title>Serratia marcescens strain N2 draft genome.</title>
        <authorList>
            <person name="Yassin A."/>
            <person name="El-Kenawy N."/>
            <person name="Youssef N.H."/>
        </authorList>
    </citation>
    <scope>NUCLEOTIDE SEQUENCE [LARGE SCALE GENOMIC DNA]</scope>
    <source>
        <strain evidence="1">N2</strain>
    </source>
</reference>
<evidence type="ECO:0000313" key="1">
    <source>
        <dbReference type="EMBL" id="TFV14129.1"/>
    </source>
</evidence>